<reference evidence="2 3" key="1">
    <citation type="journal article" date="2019" name="Sci. Rep.">
        <title>A high-quality genome of Eragrostis curvula grass provides insights into Poaceae evolution and supports new strategies to enhance forage quality.</title>
        <authorList>
            <person name="Carballo J."/>
            <person name="Santos B.A.C.M."/>
            <person name="Zappacosta D."/>
            <person name="Garbus I."/>
            <person name="Selva J.P."/>
            <person name="Gallo C.A."/>
            <person name="Diaz A."/>
            <person name="Albertini E."/>
            <person name="Caccamo M."/>
            <person name="Echenique V."/>
        </authorList>
    </citation>
    <scope>NUCLEOTIDE SEQUENCE [LARGE SCALE GENOMIC DNA]</scope>
    <source>
        <strain evidence="3">cv. Victoria</strain>
        <tissue evidence="2">Leaf</tissue>
    </source>
</reference>
<dbReference type="PANTHER" id="PTHR33065:SF19">
    <property type="entry name" value="OS11G0130700 PROTEIN"/>
    <property type="match status" value="1"/>
</dbReference>
<evidence type="ECO:0000313" key="3">
    <source>
        <dbReference type="Proteomes" id="UP000324897"/>
    </source>
</evidence>
<organism evidence="2 3">
    <name type="scientific">Eragrostis curvula</name>
    <name type="common">weeping love grass</name>
    <dbReference type="NCBI Taxonomy" id="38414"/>
    <lineage>
        <taxon>Eukaryota</taxon>
        <taxon>Viridiplantae</taxon>
        <taxon>Streptophyta</taxon>
        <taxon>Embryophyta</taxon>
        <taxon>Tracheophyta</taxon>
        <taxon>Spermatophyta</taxon>
        <taxon>Magnoliopsida</taxon>
        <taxon>Liliopsida</taxon>
        <taxon>Poales</taxon>
        <taxon>Poaceae</taxon>
        <taxon>PACMAD clade</taxon>
        <taxon>Chloridoideae</taxon>
        <taxon>Eragrostideae</taxon>
        <taxon>Eragrostidinae</taxon>
        <taxon>Eragrostis</taxon>
    </lineage>
</organism>
<gene>
    <name evidence="2" type="ORF">EJB05_00483</name>
</gene>
<name>A0A5J9WMK9_9POAL</name>
<evidence type="ECO:0000259" key="1">
    <source>
        <dbReference type="Pfam" id="PF20241"/>
    </source>
</evidence>
<sequence>MLQIFSLKLTNPPLAVAAGEPIAIYGFMAVRGLSDSLRNYVFNRSRDDPFVIKDVNSDPFIQLSGPARGVNLQARAMLEYDMKVVRNGQGEEADDVPLIAGTAVFSNKATGVFTHRITCADRGGAAAEEMRRARFPRAAEATVQIRIIELAKHDGNGNGGLDLSITGFVPTFPEDTIMLFRGVVGDAPCELRRFVVAYLILRVEARGGDDAGSSSWARRAGKFAFRATVHGSITDRRKFDFATVEVKVTWSNIVTYPDDMM</sequence>
<protein>
    <recommendedName>
        <fullName evidence="1">DUF6598 domain-containing protein</fullName>
    </recommendedName>
</protein>
<dbReference type="OrthoDB" id="632493at2759"/>
<evidence type="ECO:0000313" key="2">
    <source>
        <dbReference type="EMBL" id="TVU49185.1"/>
    </source>
</evidence>
<keyword evidence="3" id="KW-1185">Reference proteome</keyword>
<feature type="non-terminal residue" evidence="2">
    <location>
        <position position="1"/>
    </location>
</feature>
<dbReference type="Proteomes" id="UP000324897">
    <property type="component" value="Chromosome 6"/>
</dbReference>
<dbReference type="AlphaFoldDB" id="A0A5J9WMK9"/>
<dbReference type="Gramene" id="TVU49185">
    <property type="protein sequence ID" value="TVU49185"/>
    <property type="gene ID" value="EJB05_00483"/>
</dbReference>
<dbReference type="Pfam" id="PF20241">
    <property type="entry name" value="DUF6598"/>
    <property type="match status" value="1"/>
</dbReference>
<proteinExistence type="predicted"/>
<accession>A0A5J9WMK9</accession>
<dbReference type="EMBL" id="RWGY01000002">
    <property type="protein sequence ID" value="TVU49185.1"/>
    <property type="molecule type" value="Genomic_DNA"/>
</dbReference>
<dbReference type="PANTHER" id="PTHR33065">
    <property type="entry name" value="OS07G0486400 PROTEIN"/>
    <property type="match status" value="1"/>
</dbReference>
<feature type="domain" description="DUF6598" evidence="1">
    <location>
        <begin position="1"/>
        <end position="248"/>
    </location>
</feature>
<dbReference type="InterPro" id="IPR046533">
    <property type="entry name" value="DUF6598"/>
</dbReference>
<comment type="caution">
    <text evidence="2">The sequence shown here is derived from an EMBL/GenBank/DDBJ whole genome shotgun (WGS) entry which is preliminary data.</text>
</comment>